<dbReference type="GO" id="GO:0005886">
    <property type="term" value="C:plasma membrane"/>
    <property type="evidence" value="ECO:0007669"/>
    <property type="project" value="UniProtKB-SubCell"/>
</dbReference>
<evidence type="ECO:0000259" key="9">
    <source>
        <dbReference type="PROSITE" id="PS50928"/>
    </source>
</evidence>
<evidence type="ECO:0000256" key="7">
    <source>
        <dbReference type="RuleBase" id="RU363032"/>
    </source>
</evidence>
<evidence type="ECO:0000256" key="3">
    <source>
        <dbReference type="ARBA" id="ARBA00022475"/>
    </source>
</evidence>
<feature type="transmembrane region" description="Helical" evidence="7">
    <location>
        <begin position="133"/>
        <end position="154"/>
    </location>
</feature>
<feature type="transmembrane region" description="Helical" evidence="7">
    <location>
        <begin position="184"/>
        <end position="204"/>
    </location>
</feature>
<dbReference type="GO" id="GO:0055085">
    <property type="term" value="P:transmembrane transport"/>
    <property type="evidence" value="ECO:0007669"/>
    <property type="project" value="InterPro"/>
</dbReference>
<evidence type="ECO:0000313" key="13">
    <source>
        <dbReference type="Proteomes" id="UP000470200"/>
    </source>
</evidence>
<evidence type="ECO:0000256" key="6">
    <source>
        <dbReference type="ARBA" id="ARBA00023136"/>
    </source>
</evidence>
<comment type="caution">
    <text evidence="10">The sequence shown here is derived from an EMBL/GenBank/DDBJ whole genome shotgun (WGS) entry which is preliminary data.</text>
</comment>
<dbReference type="EMBL" id="MAXD01000010">
    <property type="protein sequence ID" value="OFA33852.1"/>
    <property type="molecule type" value="Genomic_DNA"/>
</dbReference>
<feature type="transmembrane region" description="Helical" evidence="7">
    <location>
        <begin position="289"/>
        <end position="310"/>
    </location>
</feature>
<dbReference type="Pfam" id="PF00528">
    <property type="entry name" value="BPD_transp_1"/>
    <property type="match status" value="1"/>
</dbReference>
<feature type="transmembrane region" description="Helical" evidence="7">
    <location>
        <begin position="33"/>
        <end position="54"/>
    </location>
</feature>
<accession>A0A0G9M8W2</accession>
<dbReference type="InterPro" id="IPR000515">
    <property type="entry name" value="MetI-like"/>
</dbReference>
<dbReference type="Gene3D" id="1.20.58.370">
    <property type="entry name" value="MalF N-terminal region-like"/>
    <property type="match status" value="1"/>
</dbReference>
<keyword evidence="3" id="KW-1003">Cell membrane</keyword>
<feature type="transmembrane region" description="Helical" evidence="7">
    <location>
        <begin position="86"/>
        <end position="112"/>
    </location>
</feature>
<evidence type="ECO:0000256" key="1">
    <source>
        <dbReference type="ARBA" id="ARBA00004651"/>
    </source>
</evidence>
<dbReference type="Gene3D" id="1.10.3720.10">
    <property type="entry name" value="MetI-like"/>
    <property type="match status" value="1"/>
</dbReference>
<dbReference type="SUPFAM" id="SSF160964">
    <property type="entry name" value="MalF N-terminal region-like"/>
    <property type="match status" value="1"/>
</dbReference>
<comment type="similarity">
    <text evidence="7">Belongs to the binding-protein-dependent transport system permease family.</text>
</comment>
<reference evidence="11 12" key="1">
    <citation type="submission" date="2016-07" db="EMBL/GenBank/DDBJ databases">
        <title>Draft Genome Sequence of Bifidobacterium adolescentis strain Km 4.</title>
        <authorList>
            <person name="Danilenko V.N."/>
        </authorList>
    </citation>
    <scope>NUCLEOTIDE SEQUENCE [LARGE SCALE GENOMIC DNA]</scope>
    <source>
        <strain evidence="11 12">Km 4</strain>
    </source>
</reference>
<evidence type="ECO:0000313" key="12">
    <source>
        <dbReference type="Proteomes" id="UP000175684"/>
    </source>
</evidence>
<feature type="domain" description="ABC transmembrane type-1" evidence="9">
    <location>
        <begin position="90"/>
        <end position="312"/>
    </location>
</feature>
<feature type="compositionally biased region" description="Polar residues" evidence="8">
    <location>
        <begin position="1"/>
        <end position="16"/>
    </location>
</feature>
<evidence type="ECO:0000256" key="5">
    <source>
        <dbReference type="ARBA" id="ARBA00022989"/>
    </source>
</evidence>
<protein>
    <submittedName>
        <fullName evidence="10 11">ABC transporter permease</fullName>
    </submittedName>
</protein>
<evidence type="ECO:0000256" key="4">
    <source>
        <dbReference type="ARBA" id="ARBA00022692"/>
    </source>
</evidence>
<keyword evidence="4 7" id="KW-0812">Transmembrane</keyword>
<dbReference type="Proteomes" id="UP000470200">
    <property type="component" value="Unassembled WGS sequence"/>
</dbReference>
<dbReference type="InterPro" id="IPR051393">
    <property type="entry name" value="ABC_transporter_permease"/>
</dbReference>
<dbReference type="InterPro" id="IPR035277">
    <property type="entry name" value="MalF_N"/>
</dbReference>
<evidence type="ECO:0000313" key="11">
    <source>
        <dbReference type="EMBL" id="OFA33852.1"/>
    </source>
</evidence>
<evidence type="ECO:0000313" key="10">
    <source>
        <dbReference type="EMBL" id="KAB5883282.1"/>
    </source>
</evidence>
<sequence length="323" mass="36111">MNTHVNKNQAHGQQPTAREKGMSRIPGNPSNRFWLYLLPGFLMLLWIIIVPAVWNIYLSFTNYRGIKPPQFAGLTNWVRLMKDTTFWVSFCNSIWMIIAMVVVPILLGLILSSLVFDVVQKKFGPKVASTMRAVYYFPQLLPIAVASLVMGWIFRPQNGALNALLKAVGLGSLQHDWLGKPDTALIFLMLIMIWIQVGYPLVIFMSGLQRVDPELYEAASLDGANWWQRFLAITLPAIKPEIFVVALTCTIAALKVFGPVYMLTKGGPGTSTIVPSYYSYVQFFQSQQVGYGATIATALTVVIIVVAVIFTNLQEKVAKEDEE</sequence>
<dbReference type="PATRIC" id="fig|1680.7.peg.1610"/>
<dbReference type="RefSeq" id="WP_039776383.1">
    <property type="nucleotide sequence ID" value="NZ_CP023005.1"/>
</dbReference>
<organism evidence="10 13">
    <name type="scientific">Bifidobacterium adolescentis</name>
    <dbReference type="NCBI Taxonomy" id="1680"/>
    <lineage>
        <taxon>Bacteria</taxon>
        <taxon>Bacillati</taxon>
        <taxon>Actinomycetota</taxon>
        <taxon>Actinomycetes</taxon>
        <taxon>Bifidobacteriales</taxon>
        <taxon>Bifidobacteriaceae</taxon>
        <taxon>Bifidobacterium</taxon>
    </lineage>
</organism>
<dbReference type="SUPFAM" id="SSF161098">
    <property type="entry name" value="MetI-like"/>
    <property type="match status" value="1"/>
</dbReference>
<dbReference type="CDD" id="cd06261">
    <property type="entry name" value="TM_PBP2"/>
    <property type="match status" value="1"/>
</dbReference>
<dbReference type="InterPro" id="IPR035906">
    <property type="entry name" value="MetI-like_sf"/>
</dbReference>
<keyword evidence="6 7" id="KW-0472">Membrane</keyword>
<proteinExistence type="inferred from homology"/>
<dbReference type="OrthoDB" id="3238099at2"/>
<evidence type="ECO:0000256" key="2">
    <source>
        <dbReference type="ARBA" id="ARBA00022448"/>
    </source>
</evidence>
<dbReference type="PANTHER" id="PTHR30193">
    <property type="entry name" value="ABC TRANSPORTER PERMEASE PROTEIN"/>
    <property type="match status" value="1"/>
</dbReference>
<dbReference type="PANTHER" id="PTHR30193:SF37">
    <property type="entry name" value="INNER MEMBRANE ABC TRANSPORTER PERMEASE PROTEIN YCJO"/>
    <property type="match status" value="1"/>
</dbReference>
<gene>
    <name evidence="11" type="ORF">BBK15_08810</name>
    <name evidence="10" type="ORF">GA629_09090</name>
</gene>
<dbReference type="Proteomes" id="UP000175684">
    <property type="component" value="Unassembled WGS sequence"/>
</dbReference>
<feature type="region of interest" description="Disordered" evidence="8">
    <location>
        <begin position="1"/>
        <end position="24"/>
    </location>
</feature>
<dbReference type="PROSITE" id="PS50928">
    <property type="entry name" value="ABC_TM1"/>
    <property type="match status" value="1"/>
</dbReference>
<evidence type="ECO:0000256" key="8">
    <source>
        <dbReference type="SAM" id="MobiDB-lite"/>
    </source>
</evidence>
<feature type="transmembrane region" description="Helical" evidence="7">
    <location>
        <begin position="242"/>
        <end position="262"/>
    </location>
</feature>
<name>A0A0G9M8W2_BIFAD</name>
<dbReference type="EMBL" id="WDIP01000011">
    <property type="protein sequence ID" value="KAB5883282.1"/>
    <property type="molecule type" value="Genomic_DNA"/>
</dbReference>
<reference evidence="10 13" key="2">
    <citation type="journal article" date="2019" name="Nat. Med.">
        <title>A library of human gut bacterial isolates paired with longitudinal multiomics data enables mechanistic microbiome research.</title>
        <authorList>
            <person name="Poyet M."/>
            <person name="Groussin M."/>
            <person name="Gibbons S.M."/>
            <person name="Avila-Pacheco J."/>
            <person name="Jiang X."/>
            <person name="Kearney S.M."/>
            <person name="Perrotta A.R."/>
            <person name="Berdy B."/>
            <person name="Zhao S."/>
            <person name="Lieberman T.D."/>
            <person name="Swanson P.K."/>
            <person name="Smith M."/>
            <person name="Roesemann S."/>
            <person name="Alexander J.E."/>
            <person name="Rich S.A."/>
            <person name="Livny J."/>
            <person name="Vlamakis H."/>
            <person name="Clish C."/>
            <person name="Bullock K."/>
            <person name="Deik A."/>
            <person name="Scott J."/>
            <person name="Pierce K.A."/>
            <person name="Xavier R.J."/>
            <person name="Alm E.J."/>
        </authorList>
    </citation>
    <scope>NUCLEOTIDE SEQUENCE [LARGE SCALE GENOMIC DNA]</scope>
    <source>
        <strain evidence="10 13">BIOML-A105</strain>
    </source>
</reference>
<keyword evidence="5 7" id="KW-1133">Transmembrane helix</keyword>
<keyword evidence="2 7" id="KW-0813">Transport</keyword>
<dbReference type="AlphaFoldDB" id="A0A0G9M8W2"/>
<comment type="subcellular location">
    <subcellularLocation>
        <location evidence="1 7">Cell membrane</location>
        <topology evidence="1 7">Multi-pass membrane protein</topology>
    </subcellularLocation>
</comment>